<keyword evidence="1" id="KW-1133">Transmembrane helix</keyword>
<feature type="transmembrane region" description="Helical" evidence="1">
    <location>
        <begin position="79"/>
        <end position="97"/>
    </location>
</feature>
<evidence type="ECO:0000313" key="2">
    <source>
        <dbReference type="EMBL" id="SHK97052.1"/>
    </source>
</evidence>
<sequence>MAASSDSEFLSQKTDAELQFLVQHPDLYHPDLVYTARLELRRRGIRPDLLHEAHTESAPLPQAPDEVSYEEPSWWQRPGAVWVVVLAILLLGGVFYLQSRSASGQQDAAVTDTADDAPLVLQSVETHVIPSFDSLTRAQIAQEMRQLPAAERTRDTAATRRYRLLAERYWKAENQTLYVLERVNKAAADSTLPGQATTVLEEWRRLTKALVYDFSLTPVLAERMNVMRRGAYLRIELLQTMRSRYQGGEPVYDNYLTGLRDSATVMHEALLSRQKWIDGLRRGTSL</sequence>
<dbReference type="EMBL" id="FRAS01000008">
    <property type="protein sequence ID" value="SHK97052.1"/>
    <property type="molecule type" value="Genomic_DNA"/>
</dbReference>
<gene>
    <name evidence="2" type="ORF">SAMN02746009_01895</name>
</gene>
<accession>A0A1M6WTF4</accession>
<evidence type="ECO:0000313" key="3">
    <source>
        <dbReference type="Proteomes" id="UP000183947"/>
    </source>
</evidence>
<dbReference type="RefSeq" id="WP_073283668.1">
    <property type="nucleotide sequence ID" value="NZ_FRAS01000008.1"/>
</dbReference>
<organism evidence="2 3">
    <name type="scientific">Hymenobacter psychrotolerans DSM 18569</name>
    <dbReference type="NCBI Taxonomy" id="1121959"/>
    <lineage>
        <taxon>Bacteria</taxon>
        <taxon>Pseudomonadati</taxon>
        <taxon>Bacteroidota</taxon>
        <taxon>Cytophagia</taxon>
        <taxon>Cytophagales</taxon>
        <taxon>Hymenobacteraceae</taxon>
        <taxon>Hymenobacter</taxon>
    </lineage>
</organism>
<protein>
    <submittedName>
        <fullName evidence="2">Uncharacterized protein</fullName>
    </submittedName>
</protein>
<dbReference type="AlphaFoldDB" id="A0A1M6WTF4"/>
<keyword evidence="3" id="KW-1185">Reference proteome</keyword>
<reference evidence="3" key="1">
    <citation type="submission" date="2016-11" db="EMBL/GenBank/DDBJ databases">
        <authorList>
            <person name="Varghese N."/>
            <person name="Submissions S."/>
        </authorList>
    </citation>
    <scope>NUCLEOTIDE SEQUENCE [LARGE SCALE GENOMIC DNA]</scope>
    <source>
        <strain evidence="3">DSM 18569</strain>
    </source>
</reference>
<keyword evidence="1" id="KW-0812">Transmembrane</keyword>
<proteinExistence type="predicted"/>
<dbReference type="Proteomes" id="UP000183947">
    <property type="component" value="Unassembled WGS sequence"/>
</dbReference>
<dbReference type="OrthoDB" id="875567at2"/>
<keyword evidence="1" id="KW-0472">Membrane</keyword>
<evidence type="ECO:0000256" key="1">
    <source>
        <dbReference type="SAM" id="Phobius"/>
    </source>
</evidence>
<name>A0A1M6WTF4_9BACT</name>